<dbReference type="PROSITE" id="PS51352">
    <property type="entry name" value="THIOREDOXIN_2"/>
    <property type="match status" value="1"/>
</dbReference>
<name>A0A376AIR9_9HYPH</name>
<dbReference type="InterPro" id="IPR036249">
    <property type="entry name" value="Thioredoxin-like_sf"/>
</dbReference>
<reference evidence="6" key="1">
    <citation type="submission" date="2018-07" db="EMBL/GenBank/DDBJ databases">
        <authorList>
            <person name="Peiro R."/>
            <person name="Begona"/>
            <person name="Cbmso G."/>
            <person name="Lopez M."/>
            <person name="Gonzalez S."/>
        </authorList>
    </citation>
    <scope>NUCLEOTIDE SEQUENCE [LARGE SCALE GENOMIC DNA]</scope>
</reference>
<dbReference type="RefSeq" id="WP_115670284.1">
    <property type="nucleotide sequence ID" value="NZ_UEYP01000005.1"/>
</dbReference>
<dbReference type="PROSITE" id="PS00194">
    <property type="entry name" value="THIOREDOXIN_1"/>
    <property type="match status" value="1"/>
</dbReference>
<dbReference type="Pfam" id="PF08534">
    <property type="entry name" value="Redoxin"/>
    <property type="match status" value="1"/>
</dbReference>
<dbReference type="PANTHER" id="PTHR42852">
    <property type="entry name" value="THIOL:DISULFIDE INTERCHANGE PROTEIN DSBE"/>
    <property type="match status" value="1"/>
</dbReference>
<dbReference type="SUPFAM" id="SSF52833">
    <property type="entry name" value="Thioredoxin-like"/>
    <property type="match status" value="1"/>
</dbReference>
<keyword evidence="3" id="KW-0676">Redox-active center</keyword>
<proteinExistence type="predicted"/>
<accession>A0A376AIR9</accession>
<organism evidence="5 6">
    <name type="scientific">Ciceribacter selenitireducens ATCC BAA-1503</name>
    <dbReference type="NCBI Taxonomy" id="1336235"/>
    <lineage>
        <taxon>Bacteria</taxon>
        <taxon>Pseudomonadati</taxon>
        <taxon>Pseudomonadota</taxon>
        <taxon>Alphaproteobacteria</taxon>
        <taxon>Hyphomicrobiales</taxon>
        <taxon>Rhizobiaceae</taxon>
        <taxon>Ciceribacter</taxon>
    </lineage>
</organism>
<dbReference type="InterPro" id="IPR013740">
    <property type="entry name" value="Redoxin"/>
</dbReference>
<protein>
    <recommendedName>
        <fullName evidence="4">Thioredoxin domain-containing protein</fullName>
    </recommendedName>
</protein>
<evidence type="ECO:0000256" key="1">
    <source>
        <dbReference type="ARBA" id="ARBA00004196"/>
    </source>
</evidence>
<dbReference type="Proteomes" id="UP000254764">
    <property type="component" value="Unassembled WGS sequence"/>
</dbReference>
<evidence type="ECO:0000313" key="5">
    <source>
        <dbReference type="EMBL" id="SSC67721.1"/>
    </source>
</evidence>
<dbReference type="GO" id="GO:0017004">
    <property type="term" value="P:cytochrome complex assembly"/>
    <property type="evidence" value="ECO:0007669"/>
    <property type="project" value="UniProtKB-KW"/>
</dbReference>
<evidence type="ECO:0000256" key="2">
    <source>
        <dbReference type="ARBA" id="ARBA00022748"/>
    </source>
</evidence>
<gene>
    <name evidence="5" type="ORF">RHIZ70_3429</name>
</gene>
<comment type="subcellular location">
    <subcellularLocation>
        <location evidence="1">Cell envelope</location>
    </subcellularLocation>
</comment>
<feature type="domain" description="Thioredoxin" evidence="4">
    <location>
        <begin position="62"/>
        <end position="219"/>
    </location>
</feature>
<dbReference type="OrthoDB" id="9799347at2"/>
<dbReference type="NCBIfam" id="NF047696">
    <property type="entry name" value="ThlDiSintTplARhiz"/>
    <property type="match status" value="1"/>
</dbReference>
<dbReference type="CDD" id="cd02966">
    <property type="entry name" value="TlpA_like_family"/>
    <property type="match status" value="1"/>
</dbReference>
<dbReference type="GO" id="GO:0030313">
    <property type="term" value="C:cell envelope"/>
    <property type="evidence" value="ECO:0007669"/>
    <property type="project" value="UniProtKB-SubCell"/>
</dbReference>
<dbReference type="PANTHER" id="PTHR42852:SF17">
    <property type="entry name" value="THIOREDOXIN-LIKE PROTEIN HI_1115"/>
    <property type="match status" value="1"/>
</dbReference>
<dbReference type="InterPro" id="IPR013766">
    <property type="entry name" value="Thioredoxin_domain"/>
</dbReference>
<dbReference type="InterPro" id="IPR050553">
    <property type="entry name" value="Thioredoxin_ResA/DsbE_sf"/>
</dbReference>
<sequence length="220" mass="22669">MTEKRPLGLPSAKLVAIAAVAGILAGAVAVYVKQTASGNGTEVADAAQCAASVEKAAALKPFTTGEVAAMVAAAEPRVIDGLSFKDQADKDLTLADFTGKTVLLNLWATWCVPCREEMPALNALQKAEGSDAFQVLAINIDTGPIDKPRAFLEEIGVDALGLYRDASMGVFNTLKKEGLAFGLPATLLIDGKGCLLGAMNGPAAWDSPDARALIKAAAGR</sequence>
<dbReference type="InterPro" id="IPR017937">
    <property type="entry name" value="Thioredoxin_CS"/>
</dbReference>
<evidence type="ECO:0000256" key="3">
    <source>
        <dbReference type="ARBA" id="ARBA00023284"/>
    </source>
</evidence>
<dbReference type="EMBL" id="UEYP01000005">
    <property type="protein sequence ID" value="SSC67721.1"/>
    <property type="molecule type" value="Genomic_DNA"/>
</dbReference>
<keyword evidence="6" id="KW-1185">Reference proteome</keyword>
<evidence type="ECO:0000259" key="4">
    <source>
        <dbReference type="PROSITE" id="PS51352"/>
    </source>
</evidence>
<dbReference type="AlphaFoldDB" id="A0A376AIR9"/>
<dbReference type="GO" id="GO:0015036">
    <property type="term" value="F:disulfide oxidoreductase activity"/>
    <property type="evidence" value="ECO:0007669"/>
    <property type="project" value="UniProtKB-ARBA"/>
</dbReference>
<evidence type="ECO:0000313" key="6">
    <source>
        <dbReference type="Proteomes" id="UP000254764"/>
    </source>
</evidence>
<dbReference type="Gene3D" id="3.40.30.10">
    <property type="entry name" value="Glutaredoxin"/>
    <property type="match status" value="1"/>
</dbReference>
<dbReference type="STRING" id="1336235.GCA_000518785_02828"/>
<keyword evidence="2" id="KW-0201">Cytochrome c-type biogenesis</keyword>